<evidence type="ECO:0000313" key="3">
    <source>
        <dbReference type="Proteomes" id="UP000054988"/>
    </source>
</evidence>
<dbReference type="InterPro" id="IPR005162">
    <property type="entry name" value="Retrotrans_gag_dom"/>
</dbReference>
<accession>A0A0W0G6H4</accession>
<gene>
    <name evidence="2" type="ORF">WG66_3247</name>
</gene>
<feature type="domain" description="Retrotransposon gag" evidence="1">
    <location>
        <begin position="19"/>
        <end position="87"/>
    </location>
</feature>
<sequence length="142" mass="16682">MAKQLKLFPEDKDTEETKKAAEETWAAFKKRFKANWQPVDVAGEAQIKIEDLQMKDRADDYVNEFCLLAWETRYDDNVLMKVFREGLPGSLQDKIMLQSEEAPTTLEDWYSLAIQYDNQYKMAIVNKKRRATPREVTKLKIV</sequence>
<dbReference type="Proteomes" id="UP000054988">
    <property type="component" value="Unassembled WGS sequence"/>
</dbReference>
<dbReference type="EMBL" id="LATX01000977">
    <property type="protein sequence ID" value="KTB44178.1"/>
    <property type="molecule type" value="Genomic_DNA"/>
</dbReference>
<dbReference type="AlphaFoldDB" id="A0A0W0G6H4"/>
<organism evidence="2 3">
    <name type="scientific">Moniliophthora roreri</name>
    <name type="common">Frosty pod rot fungus</name>
    <name type="synonym">Monilia roreri</name>
    <dbReference type="NCBI Taxonomy" id="221103"/>
    <lineage>
        <taxon>Eukaryota</taxon>
        <taxon>Fungi</taxon>
        <taxon>Dikarya</taxon>
        <taxon>Basidiomycota</taxon>
        <taxon>Agaricomycotina</taxon>
        <taxon>Agaricomycetes</taxon>
        <taxon>Agaricomycetidae</taxon>
        <taxon>Agaricales</taxon>
        <taxon>Marasmiineae</taxon>
        <taxon>Marasmiaceae</taxon>
        <taxon>Moniliophthora</taxon>
    </lineage>
</organism>
<dbReference type="Pfam" id="PF03732">
    <property type="entry name" value="Retrotrans_gag"/>
    <property type="match status" value="1"/>
</dbReference>
<proteinExistence type="predicted"/>
<comment type="caution">
    <text evidence="2">The sequence shown here is derived from an EMBL/GenBank/DDBJ whole genome shotgun (WGS) entry which is preliminary data.</text>
</comment>
<protein>
    <recommendedName>
        <fullName evidence="1">Retrotransposon gag domain-containing protein</fullName>
    </recommendedName>
</protein>
<evidence type="ECO:0000259" key="1">
    <source>
        <dbReference type="Pfam" id="PF03732"/>
    </source>
</evidence>
<evidence type="ECO:0000313" key="2">
    <source>
        <dbReference type="EMBL" id="KTB44178.1"/>
    </source>
</evidence>
<reference evidence="2 3" key="1">
    <citation type="submission" date="2015-12" db="EMBL/GenBank/DDBJ databases">
        <title>Draft genome sequence of Moniliophthora roreri, the causal agent of frosty pod rot of cacao.</title>
        <authorList>
            <person name="Aime M.C."/>
            <person name="Diaz-Valderrama J.R."/>
            <person name="Kijpornyongpan T."/>
            <person name="Phillips-Mora W."/>
        </authorList>
    </citation>
    <scope>NUCLEOTIDE SEQUENCE [LARGE SCALE GENOMIC DNA]</scope>
    <source>
        <strain evidence="2 3">MCA 2952</strain>
    </source>
</reference>
<name>A0A0W0G6H4_MONRR</name>